<dbReference type="SMART" id="SM01152">
    <property type="entry name" value="DUF167"/>
    <property type="match status" value="1"/>
</dbReference>
<comment type="similarity">
    <text evidence="1 2">Belongs to the UPF0235 family.</text>
</comment>
<name>A0A1F7W4X3_9BACT</name>
<dbReference type="EMBL" id="MGFE01000028">
    <property type="protein sequence ID" value="OGL97865.1"/>
    <property type="molecule type" value="Genomic_DNA"/>
</dbReference>
<dbReference type="InterPro" id="IPR003746">
    <property type="entry name" value="DUF167"/>
</dbReference>
<organism evidence="3 4">
    <name type="scientific">Candidatus Uhrbacteria bacterium RIFOXYB2_FULL_57_15</name>
    <dbReference type="NCBI Taxonomy" id="1802422"/>
    <lineage>
        <taxon>Bacteria</taxon>
        <taxon>Candidatus Uhriibacteriota</taxon>
    </lineage>
</organism>
<dbReference type="HAMAP" id="MF_00634">
    <property type="entry name" value="UPF0235"/>
    <property type="match status" value="1"/>
</dbReference>
<evidence type="ECO:0000313" key="3">
    <source>
        <dbReference type="EMBL" id="OGL97865.1"/>
    </source>
</evidence>
<dbReference type="PANTHER" id="PTHR13420">
    <property type="entry name" value="UPF0235 PROTEIN C15ORF40"/>
    <property type="match status" value="1"/>
</dbReference>
<dbReference type="Proteomes" id="UP000176501">
    <property type="component" value="Unassembled WGS sequence"/>
</dbReference>
<dbReference type="AlphaFoldDB" id="A0A1F7W4X3"/>
<dbReference type="Gene3D" id="3.30.1200.10">
    <property type="entry name" value="YggU-like"/>
    <property type="match status" value="1"/>
</dbReference>
<comment type="caution">
    <text evidence="3">The sequence shown here is derived from an EMBL/GenBank/DDBJ whole genome shotgun (WGS) entry which is preliminary data.</text>
</comment>
<accession>A0A1F7W4X3</accession>
<dbReference type="GO" id="GO:0005737">
    <property type="term" value="C:cytoplasm"/>
    <property type="evidence" value="ECO:0007669"/>
    <property type="project" value="TreeGrafter"/>
</dbReference>
<evidence type="ECO:0000256" key="2">
    <source>
        <dbReference type="HAMAP-Rule" id="MF_00634"/>
    </source>
</evidence>
<dbReference type="Pfam" id="PF02594">
    <property type="entry name" value="DUF167"/>
    <property type="match status" value="1"/>
</dbReference>
<sequence>MIVTIHAKPGARKNEIVWLDENTAKASVTAPPERGKANEAIIGLVAEHYNVSKSCVRLVRGATTRVKQLSIDV</sequence>
<proteinExistence type="inferred from homology"/>
<dbReference type="InterPro" id="IPR036591">
    <property type="entry name" value="YggU-like_sf"/>
</dbReference>
<protein>
    <recommendedName>
        <fullName evidence="2">UPF0235 protein A2304_04770</fullName>
    </recommendedName>
</protein>
<dbReference type="NCBIfam" id="TIGR00251">
    <property type="entry name" value="DUF167 family protein"/>
    <property type="match status" value="1"/>
</dbReference>
<evidence type="ECO:0000313" key="4">
    <source>
        <dbReference type="Proteomes" id="UP000176501"/>
    </source>
</evidence>
<dbReference type="PANTHER" id="PTHR13420:SF7">
    <property type="entry name" value="UPF0235 PROTEIN C15ORF40"/>
    <property type="match status" value="1"/>
</dbReference>
<dbReference type="SUPFAM" id="SSF69786">
    <property type="entry name" value="YggU-like"/>
    <property type="match status" value="1"/>
</dbReference>
<reference evidence="3 4" key="1">
    <citation type="journal article" date="2016" name="Nat. Commun.">
        <title>Thousands of microbial genomes shed light on interconnected biogeochemical processes in an aquifer system.</title>
        <authorList>
            <person name="Anantharaman K."/>
            <person name="Brown C.T."/>
            <person name="Hug L.A."/>
            <person name="Sharon I."/>
            <person name="Castelle C.J."/>
            <person name="Probst A.J."/>
            <person name="Thomas B.C."/>
            <person name="Singh A."/>
            <person name="Wilkins M.J."/>
            <person name="Karaoz U."/>
            <person name="Brodie E.L."/>
            <person name="Williams K.H."/>
            <person name="Hubbard S.S."/>
            <person name="Banfield J.F."/>
        </authorList>
    </citation>
    <scope>NUCLEOTIDE SEQUENCE [LARGE SCALE GENOMIC DNA]</scope>
</reference>
<evidence type="ECO:0000256" key="1">
    <source>
        <dbReference type="ARBA" id="ARBA00010364"/>
    </source>
</evidence>
<gene>
    <name evidence="3" type="ORF">A2304_04770</name>
</gene>